<dbReference type="Proteomes" id="UP000318453">
    <property type="component" value="Chromosome"/>
</dbReference>
<dbReference type="GO" id="GO:0015979">
    <property type="term" value="P:photosynthesis"/>
    <property type="evidence" value="ECO:0007669"/>
    <property type="project" value="UniProtKB-KW"/>
</dbReference>
<dbReference type="RefSeq" id="WP_146295309.1">
    <property type="nucleotide sequence ID" value="NZ_CP042326.1"/>
</dbReference>
<dbReference type="InterPro" id="IPR046380">
    <property type="entry name" value="CcmK"/>
</dbReference>
<dbReference type="SMART" id="SM00877">
    <property type="entry name" value="BMC"/>
    <property type="match status" value="1"/>
</dbReference>
<dbReference type="KEGG" id="enn:FRE64_07040"/>
<dbReference type="EMBL" id="CP042326">
    <property type="protein sequence ID" value="QDZ39712.1"/>
    <property type="molecule type" value="Genomic_DNA"/>
</dbReference>
<dbReference type="InterPro" id="IPR037233">
    <property type="entry name" value="CcmK-like_sf"/>
</dbReference>
<dbReference type="InterPro" id="IPR050575">
    <property type="entry name" value="BMC_shell"/>
</dbReference>
<dbReference type="InterPro" id="IPR044872">
    <property type="entry name" value="CcmK/CsoS1_BMC"/>
</dbReference>
<keyword evidence="9" id="KW-1185">Reference proteome</keyword>
<keyword evidence="2 6" id="KW-0120">Carbon dioxide fixation</keyword>
<evidence type="ECO:0000256" key="2">
    <source>
        <dbReference type="ARBA" id="ARBA00023300"/>
    </source>
</evidence>
<accession>A0A5B8NKD8</accession>
<dbReference type="PANTHER" id="PTHR33941">
    <property type="entry name" value="PROPANEDIOL UTILIZATION PROTEIN PDUA"/>
    <property type="match status" value="1"/>
</dbReference>
<organism evidence="8 9">
    <name type="scientific">Euhalothece natronophila Z-M001</name>
    <dbReference type="NCBI Taxonomy" id="522448"/>
    <lineage>
        <taxon>Bacteria</taxon>
        <taxon>Bacillati</taxon>
        <taxon>Cyanobacteriota</taxon>
        <taxon>Cyanophyceae</taxon>
        <taxon>Oscillatoriophycideae</taxon>
        <taxon>Chroococcales</taxon>
        <taxon>Halothecacae</taxon>
        <taxon>Halothece cluster</taxon>
        <taxon>Euhalothece</taxon>
    </lineage>
</organism>
<evidence type="ECO:0000256" key="3">
    <source>
        <dbReference type="ARBA" id="ARBA00023587"/>
    </source>
</evidence>
<comment type="subunit">
    <text evidence="6">Homohexamer. Interacts with CcmN and CcmO in the carboxysome.</text>
</comment>
<dbReference type="GO" id="GO:0031470">
    <property type="term" value="C:carboxysome"/>
    <property type="evidence" value="ECO:0007669"/>
    <property type="project" value="UniProtKB-SubCell"/>
</dbReference>
<dbReference type="Pfam" id="PF00936">
    <property type="entry name" value="BMC"/>
    <property type="match status" value="1"/>
</dbReference>
<protein>
    <recommendedName>
        <fullName evidence="6">Carboxysome shell protein CcmK</fullName>
    </recommendedName>
    <alternativeName>
        <fullName evidence="6">Carbon dioxide-concentrating mechanism protein CcmK</fullName>
    </alternativeName>
</protein>
<name>A0A5B8NKD8_9CHRO</name>
<evidence type="ECO:0000259" key="7">
    <source>
        <dbReference type="PROSITE" id="PS51930"/>
    </source>
</evidence>
<evidence type="ECO:0000313" key="9">
    <source>
        <dbReference type="Proteomes" id="UP000318453"/>
    </source>
</evidence>
<dbReference type="PANTHER" id="PTHR33941:SF13">
    <property type="entry name" value="CARBOXYSOME SHELL PROTEIN CCMK4"/>
    <property type="match status" value="1"/>
</dbReference>
<evidence type="ECO:0000256" key="5">
    <source>
        <dbReference type="ARBA" id="ARBA00024446"/>
    </source>
</evidence>
<evidence type="ECO:0000256" key="6">
    <source>
        <dbReference type="HAMAP-Rule" id="MF_00854"/>
    </source>
</evidence>
<keyword evidence="5" id="KW-1283">Bacterial microcompartment</keyword>
<comment type="subcellular location">
    <subcellularLocation>
        <location evidence="3 6">Carboxysome</location>
    </subcellularLocation>
</comment>
<dbReference type="CDD" id="cd07057">
    <property type="entry name" value="BMC_CcmK"/>
    <property type="match status" value="1"/>
</dbReference>
<comment type="function">
    <text evidence="6">One of the shell proteins of the carboxysome, a polyhedral inclusion where RuBisCO (ribulose bisphosphate carboxylase, rbcL-rbcS) is sequestered. Assembles into hexamers which make sheets that form the facets of the polyhedral carboxysome. The hexamer central pore probably regulates metabolite flux.</text>
</comment>
<keyword evidence="1 6" id="KW-0602">Photosynthesis</keyword>
<evidence type="ECO:0000256" key="4">
    <source>
        <dbReference type="ARBA" id="ARBA00023669"/>
    </source>
</evidence>
<dbReference type="Gene3D" id="3.30.70.1710">
    <property type="match status" value="1"/>
</dbReference>
<dbReference type="FunFam" id="3.30.70.1710:FF:000001">
    <property type="entry name" value="Ethanolamine utilization protein EutM"/>
    <property type="match status" value="1"/>
</dbReference>
<sequence length="113" mass="12133">MAIAVGMIETLGFPAVVEAADAMVKAARVTLVGYEKIGTGRVTVIVRGDVSEVQASINAGTESVKRVNGGQVLSTHIIARPHENLEYVLPIRYTEAVEQFREGVGSPRNITRQ</sequence>
<keyword evidence="4 6" id="KW-1282">Carboxysome</keyword>
<evidence type="ECO:0000313" key="8">
    <source>
        <dbReference type="EMBL" id="QDZ39712.1"/>
    </source>
</evidence>
<dbReference type="HAMAP" id="MF_00854">
    <property type="entry name" value="CcmK"/>
    <property type="match status" value="1"/>
</dbReference>
<comment type="similarity">
    <text evidence="6">Belongs to the bacterial microcompartments protein family. CcmK subfamily.</text>
</comment>
<proteinExistence type="inferred from homology"/>
<dbReference type="GO" id="GO:0015977">
    <property type="term" value="P:carbon fixation"/>
    <property type="evidence" value="ECO:0007669"/>
    <property type="project" value="UniProtKB-UniRule"/>
</dbReference>
<dbReference type="OrthoDB" id="7057533at2"/>
<dbReference type="PROSITE" id="PS51930">
    <property type="entry name" value="BMC_2"/>
    <property type="match status" value="1"/>
</dbReference>
<dbReference type="SUPFAM" id="SSF143414">
    <property type="entry name" value="CcmK-like"/>
    <property type="match status" value="1"/>
</dbReference>
<gene>
    <name evidence="6" type="primary">ccmK</name>
    <name evidence="8" type="ORF">FRE64_07040</name>
</gene>
<feature type="domain" description="BMC" evidence="7">
    <location>
        <begin position="4"/>
        <end position="90"/>
    </location>
</feature>
<reference evidence="8" key="1">
    <citation type="submission" date="2019-08" db="EMBL/GenBank/DDBJ databases">
        <title>Carotenoids and Carotenoid Binding Proteins in the Halophilic Cyanobacterium Euhalothece sp. ZM00.</title>
        <authorList>
            <person name="Cho S.M."/>
            <person name="Song J.Y."/>
            <person name="Park Y.-I."/>
        </authorList>
    </citation>
    <scope>NUCLEOTIDE SEQUENCE [LARGE SCALE GENOMIC DNA]</scope>
    <source>
        <strain evidence="8">Z-M001</strain>
    </source>
</reference>
<comment type="domain">
    <text evidence="6">The tight homohexamer forms a small pore which is positively charged.</text>
</comment>
<dbReference type="GO" id="GO:0043886">
    <property type="term" value="F:structural constituent of carboxysome shell"/>
    <property type="evidence" value="ECO:0007669"/>
    <property type="project" value="UniProtKB-UniRule"/>
</dbReference>
<evidence type="ECO:0000256" key="1">
    <source>
        <dbReference type="ARBA" id="ARBA00022531"/>
    </source>
</evidence>
<dbReference type="AlphaFoldDB" id="A0A5B8NKD8"/>
<dbReference type="InterPro" id="IPR000249">
    <property type="entry name" value="BMC_dom"/>
</dbReference>